<evidence type="ECO:0000256" key="2">
    <source>
        <dbReference type="SAM" id="Phobius"/>
    </source>
</evidence>
<accession>A0A9Q4KVK5</accession>
<feature type="transmembrane region" description="Helical" evidence="2">
    <location>
        <begin position="272"/>
        <end position="290"/>
    </location>
</feature>
<evidence type="ECO:0000313" key="4">
    <source>
        <dbReference type="Proteomes" id="UP001143747"/>
    </source>
</evidence>
<protein>
    <recommendedName>
        <fullName evidence="5">PGF-CTERM sorting domain-containing protein</fullName>
    </recommendedName>
</protein>
<dbReference type="AlphaFoldDB" id="A0A9Q4KVK5"/>
<evidence type="ECO:0000313" key="3">
    <source>
        <dbReference type="EMBL" id="MDE4908400.1"/>
    </source>
</evidence>
<keyword evidence="2" id="KW-0472">Membrane</keyword>
<sequence length="292" mass="30822">MTRQYMMKVLIILLIAMCIVMPAAAVELEEMYLGTVTKADNASGALDVKISAQWNGEQFAPVTPVTIIGTSTLDVLFDNIKVGDEVVGTLMGGEKWIAVGLVGSKQSTQKQLLWMAGDPNAMVAPFVGNYRVTYIADPKCDSCAGSVCYANSVDVTTTTIGYNTSGKEYTQSNVGTETLRPLETWDALETGNQQYLNIRFIKGEASASACPESGMIIGPQPVSEFFIRSMSTASAVPTTEETTAVPATLPETEATTPVATATTAAPTPTPTPGFGVLVAALGCIAAMVVIRR</sequence>
<gene>
    <name evidence="3" type="ORF">L0665_07215</name>
</gene>
<dbReference type="EMBL" id="JAKELO010000002">
    <property type="protein sequence ID" value="MDE4908400.1"/>
    <property type="molecule type" value="Genomic_DNA"/>
</dbReference>
<comment type="caution">
    <text evidence="3">The sequence shown here is derived from an EMBL/GenBank/DDBJ whole genome shotgun (WGS) entry which is preliminary data.</text>
</comment>
<feature type="region of interest" description="Disordered" evidence="1">
    <location>
        <begin position="237"/>
        <end position="266"/>
    </location>
</feature>
<keyword evidence="2" id="KW-1133">Transmembrane helix</keyword>
<evidence type="ECO:0000256" key="1">
    <source>
        <dbReference type="SAM" id="MobiDB-lite"/>
    </source>
</evidence>
<dbReference type="RefSeq" id="WP_274925028.1">
    <property type="nucleotide sequence ID" value="NZ_JAKELO010000002.1"/>
</dbReference>
<name>A0A9Q4KVK5_9EURY</name>
<keyword evidence="2" id="KW-0812">Transmembrane</keyword>
<organism evidence="3 4">
    <name type="scientific">Methanogenium marinum</name>
    <dbReference type="NCBI Taxonomy" id="348610"/>
    <lineage>
        <taxon>Archaea</taxon>
        <taxon>Methanobacteriati</taxon>
        <taxon>Methanobacteriota</taxon>
        <taxon>Stenosarchaea group</taxon>
        <taxon>Methanomicrobia</taxon>
        <taxon>Methanomicrobiales</taxon>
        <taxon>Methanomicrobiaceae</taxon>
        <taxon>Methanogenium</taxon>
    </lineage>
</organism>
<dbReference type="Proteomes" id="UP001143747">
    <property type="component" value="Unassembled WGS sequence"/>
</dbReference>
<keyword evidence="4" id="KW-1185">Reference proteome</keyword>
<proteinExistence type="predicted"/>
<reference evidence="3" key="1">
    <citation type="submission" date="2022-01" db="EMBL/GenBank/DDBJ databases">
        <title>Draft genome of Methanogenium marinum DSM 15558.</title>
        <authorList>
            <person name="Chen S.-C."/>
            <person name="You Y.-T."/>
        </authorList>
    </citation>
    <scope>NUCLEOTIDE SEQUENCE</scope>
    <source>
        <strain evidence="3">DSM 15558</strain>
    </source>
</reference>
<evidence type="ECO:0008006" key="5">
    <source>
        <dbReference type="Google" id="ProtNLM"/>
    </source>
</evidence>